<feature type="region of interest" description="Disordered" evidence="2">
    <location>
        <begin position="39"/>
        <end position="217"/>
    </location>
</feature>
<feature type="compositionally biased region" description="Basic and acidic residues" evidence="2">
    <location>
        <begin position="66"/>
        <end position="90"/>
    </location>
</feature>
<accession>A0ABR3CL63</accession>
<dbReference type="RefSeq" id="XP_066634403.1">
    <property type="nucleotide sequence ID" value="XM_066774284.1"/>
</dbReference>
<comment type="caution">
    <text evidence="3">The sequence shown here is derived from an EMBL/GenBank/DDBJ whole genome shotgun (WGS) entry which is preliminary data.</text>
</comment>
<feature type="region of interest" description="Disordered" evidence="2">
    <location>
        <begin position="1"/>
        <end position="24"/>
    </location>
</feature>
<feature type="compositionally biased region" description="Basic and acidic residues" evidence="2">
    <location>
        <begin position="8"/>
        <end position="24"/>
    </location>
</feature>
<keyword evidence="4" id="KW-1185">Reference proteome</keyword>
<evidence type="ECO:0000256" key="2">
    <source>
        <dbReference type="SAM" id="MobiDB-lite"/>
    </source>
</evidence>
<feature type="region of interest" description="Disordered" evidence="2">
    <location>
        <begin position="236"/>
        <end position="266"/>
    </location>
</feature>
<feature type="compositionally biased region" description="Basic and acidic residues" evidence="2">
    <location>
        <begin position="1586"/>
        <end position="1601"/>
    </location>
</feature>
<feature type="compositionally biased region" description="Polar residues" evidence="2">
    <location>
        <begin position="1486"/>
        <end position="1501"/>
    </location>
</feature>
<evidence type="ECO:0000313" key="4">
    <source>
        <dbReference type="Proteomes" id="UP001430584"/>
    </source>
</evidence>
<feature type="compositionally biased region" description="Basic and acidic residues" evidence="2">
    <location>
        <begin position="1472"/>
        <end position="1481"/>
    </location>
</feature>
<feature type="compositionally biased region" description="Polar residues" evidence="2">
    <location>
        <begin position="1389"/>
        <end position="1402"/>
    </location>
</feature>
<feature type="region of interest" description="Disordered" evidence="2">
    <location>
        <begin position="884"/>
        <end position="904"/>
    </location>
</feature>
<feature type="region of interest" description="Disordered" evidence="2">
    <location>
        <begin position="1286"/>
        <end position="1601"/>
    </location>
</feature>
<dbReference type="GeneID" id="92006889"/>
<feature type="region of interest" description="Disordered" evidence="2">
    <location>
        <begin position="1135"/>
        <end position="1255"/>
    </location>
</feature>
<proteinExistence type="predicted"/>
<evidence type="ECO:0000313" key="3">
    <source>
        <dbReference type="EMBL" id="KAL0261374.1"/>
    </source>
</evidence>
<dbReference type="EMBL" id="JAJVCZ030000003">
    <property type="protein sequence ID" value="KAL0261374.1"/>
    <property type="molecule type" value="Genomic_DNA"/>
</dbReference>
<feature type="compositionally biased region" description="Low complexity" evidence="2">
    <location>
        <begin position="1527"/>
        <end position="1575"/>
    </location>
</feature>
<protein>
    <submittedName>
        <fullName evidence="3">Uncharacterized protein</fullName>
    </submittedName>
</protein>
<gene>
    <name evidence="3" type="ORF">SLS55_002804</name>
</gene>
<feature type="compositionally biased region" description="Polar residues" evidence="2">
    <location>
        <begin position="49"/>
        <end position="63"/>
    </location>
</feature>
<feature type="compositionally biased region" description="Polar residues" evidence="2">
    <location>
        <begin position="1441"/>
        <end position="1465"/>
    </location>
</feature>
<keyword evidence="1" id="KW-0175">Coiled coil</keyword>
<feature type="compositionally biased region" description="Basic and acidic residues" evidence="2">
    <location>
        <begin position="149"/>
        <end position="183"/>
    </location>
</feature>
<evidence type="ECO:0000256" key="1">
    <source>
        <dbReference type="SAM" id="Coils"/>
    </source>
</evidence>
<sequence length="1601" mass="177269">MPSPEAGGVHHAEGLKGPAQHDFDPDVLVRDFSLVAEVSGEQHDHLTQRAPQDTHSQRPSQPSILHEVHRTRTVPLKDDDAPRKHIERPRSSGKPTSEGFQWGKAQKAQMDMSRRIGPKTQVNDAHERHAATEQGNSAPLVDDANIEVTARDRPGYEEAGMEHSKDATSEKPLEAPSETHRADLNSLPSQTAQTADPSLDAARADHSSTRDNSTSCQQAFHIQSEQIPFPALVGREQTQGKHTKHVRPPTATAGSQEKFGPNNFLSGSHIQHAIAPLSNAAGKNAKRIPREQQHSADPLGSEMWEAGESASVPSATSGTAISEVRFRPPHPRVKALAQQGGRGMAEGNTYQQRPEQDEHTMDACVQGQSYVVPEQSCYIRDQHQGPPSIKRQSLGNVPPRKGPSDPKPDSTKQGQLHSLNTQAGPARITKAGAGTKQARGITKATKGTGRPGEPMKPSGAGLDIHSSQVLNIWQKLFEKEQRDLTAKEVARRESCEAEVARLRSAEQEHDAALKAAKKAKLNASTKLQQLQGANEELSKRIRELEACLSDTSHEVKELQRDKKIAATACSKTEKKIEMLEADKKSLVISHDDAQQKASQELSATKIKLTEMQKDLEDANQLIGRLNAEVSQKGHDLEEQKDRVAQLLRDNEETLAKYNDIDGEISKLGPSLEKPLAELTHSVKELLEQQATKDSVEDIAQRIGNIPSLISNEHVDFGNLQMTLQSLNDSVQTRFDDFKQSTKSSSQDDSAIEQRLMSSLQEEFRSFRSSQENLVEAQTKKAALEERCKTLQHSASELQKKLDAAAGIEEASQRSLVAVQTELSCLKSSLTVDSTRLQQLEISKAAVDQELRNALARIHEEEQKRRALSEVELGLRQEVMELKEQLRDAKDSTSKPQTTSNGGRTDVSQLIKAAQEEARLYYAKHSRDVVEGAKAKHANELRAEQVKTRQSGEILRFQSAQIASLKEQICRKDSELQSLKGSVPAENATIDDLQRQLDVAKSEIAKIRSLREAENDEKLKELQQQLSGVQTQKQEIDLKCQQLQRDNDTVQGQLGATNNELAMIHRQFEETQTLLKESEQEAARQKSDAEEMLLQREEQWAAELDGIRSQLQESNAQLQENEASHQLQCEEYAEQLRSQVPTSENNEPEKDDEMTQQLRHPAEDVSRPPASVSPNALRSPVPEIMAPAANSGSIRKPRRKLDRSNKSVSHSVAITQPEESQLLHNSSDSQGRTQQGLQASRTQVSHRSSDGSTFGEDFWVSQELGRHEKLTEQGVDRLQSQGEMEVEIPETLQDSLRKPKLFSEFAREQEDSQENDPTSGLSSAQSSDLDIPEGLAALHIQQEDRVETTPTPEGRGTDGTVRQTYASMENPFFEEERPVSRANMSRRLETSYQLRQESYQSGSGVAEASLPRTPLHPPHGIERAESGQCSSPLFMEPPKPKNNVTYSHHQTTQSTKAEQDSNSTPSGALKRPKSGDYDESYSKRVKGTSNKYRSSPIMTRATSRAGPRSQVAESQSQDLRVRFPEEPSQVSANAGSQSQSQSAPQKPSQPQSQQPTRVPSMSRMRTSEGSSSGGTRNATPKKARRRKTDEIGGRFDQEIKSL</sequence>
<feature type="compositionally biased region" description="Polar residues" evidence="2">
    <location>
        <begin position="1135"/>
        <end position="1144"/>
    </location>
</feature>
<feature type="compositionally biased region" description="Polar residues" evidence="2">
    <location>
        <begin position="411"/>
        <end position="423"/>
    </location>
</feature>
<dbReference type="Proteomes" id="UP001430584">
    <property type="component" value="Unassembled WGS sequence"/>
</dbReference>
<feature type="compositionally biased region" description="Polar residues" evidence="2">
    <location>
        <begin position="1314"/>
        <end position="1327"/>
    </location>
</feature>
<dbReference type="Gene3D" id="1.10.287.1490">
    <property type="match status" value="1"/>
</dbReference>
<feature type="coiled-coil region" evidence="1">
    <location>
        <begin position="502"/>
        <end position="656"/>
    </location>
</feature>
<feature type="coiled-coil region" evidence="1">
    <location>
        <begin position="982"/>
        <end position="1134"/>
    </location>
</feature>
<feature type="region of interest" description="Disordered" evidence="2">
    <location>
        <begin position="308"/>
        <end position="462"/>
    </location>
</feature>
<feature type="compositionally biased region" description="Polar residues" evidence="2">
    <location>
        <begin position="893"/>
        <end position="904"/>
    </location>
</feature>
<organism evidence="3 4">
    <name type="scientific">Diplodia seriata</name>
    <dbReference type="NCBI Taxonomy" id="420778"/>
    <lineage>
        <taxon>Eukaryota</taxon>
        <taxon>Fungi</taxon>
        <taxon>Dikarya</taxon>
        <taxon>Ascomycota</taxon>
        <taxon>Pezizomycotina</taxon>
        <taxon>Dothideomycetes</taxon>
        <taxon>Dothideomycetes incertae sedis</taxon>
        <taxon>Botryosphaeriales</taxon>
        <taxon>Botryosphaeriaceae</taxon>
        <taxon>Diplodia</taxon>
    </lineage>
</organism>
<feature type="compositionally biased region" description="Polar residues" evidence="2">
    <location>
        <begin position="1205"/>
        <end position="1251"/>
    </location>
</feature>
<reference evidence="3 4" key="1">
    <citation type="submission" date="2024-02" db="EMBL/GenBank/DDBJ databases">
        <title>De novo assembly and annotation of 12 fungi associated with fruit tree decline syndrome in Ontario, Canada.</title>
        <authorList>
            <person name="Sulman M."/>
            <person name="Ellouze W."/>
            <person name="Ilyukhin E."/>
        </authorList>
    </citation>
    <scope>NUCLEOTIDE SEQUENCE [LARGE SCALE GENOMIC DNA]</scope>
    <source>
        <strain evidence="3 4">FDS-637</strain>
    </source>
</reference>
<feature type="compositionally biased region" description="Polar residues" evidence="2">
    <location>
        <begin position="186"/>
        <end position="196"/>
    </location>
</feature>
<name>A0ABR3CL63_9PEZI</name>
<feature type="region of interest" description="Disordered" evidence="2">
    <location>
        <begin position="282"/>
        <end position="301"/>
    </location>
</feature>
<feature type="compositionally biased region" description="Polar residues" evidence="2">
    <location>
        <begin position="311"/>
        <end position="320"/>
    </location>
</feature>
<feature type="coiled-coil region" evidence="1">
    <location>
        <begin position="766"/>
        <end position="800"/>
    </location>
</feature>